<evidence type="ECO:0000256" key="2">
    <source>
        <dbReference type="ARBA" id="ARBA00022801"/>
    </source>
</evidence>
<keyword evidence="2 3" id="KW-0378">Hydrolase</keyword>
<evidence type="ECO:0000313" key="5">
    <source>
        <dbReference type="Proteomes" id="UP001596113"/>
    </source>
</evidence>
<dbReference type="CDD" id="cd00555">
    <property type="entry name" value="Maf"/>
    <property type="match status" value="1"/>
</dbReference>
<keyword evidence="3" id="KW-0546">Nucleotide metabolism</keyword>
<dbReference type="InterPro" id="IPR029001">
    <property type="entry name" value="ITPase-like_fam"/>
</dbReference>
<dbReference type="Proteomes" id="UP001596113">
    <property type="component" value="Unassembled WGS sequence"/>
</dbReference>
<dbReference type="NCBIfam" id="TIGR00172">
    <property type="entry name" value="maf"/>
    <property type="match status" value="1"/>
</dbReference>
<dbReference type="PANTHER" id="PTHR43213:SF5">
    <property type="entry name" value="BIFUNCTIONAL DTTP_UTP PYROPHOSPHATASE_METHYLTRANSFERASE PROTEIN-RELATED"/>
    <property type="match status" value="1"/>
</dbReference>
<dbReference type="Gene3D" id="3.90.950.10">
    <property type="match status" value="1"/>
</dbReference>
<keyword evidence="5" id="KW-1185">Reference proteome</keyword>
<comment type="subcellular location">
    <subcellularLocation>
        <location evidence="3">Cytoplasm</location>
    </subcellularLocation>
</comment>
<feature type="site" description="Important for substrate specificity" evidence="3">
    <location>
        <position position="172"/>
    </location>
</feature>
<comment type="caution">
    <text evidence="3">Lacks conserved residue(s) required for the propagation of feature annotation.</text>
</comment>
<comment type="catalytic activity">
    <reaction evidence="3">
        <text>UTP + H2O = UMP + diphosphate + H(+)</text>
        <dbReference type="Rhea" id="RHEA:29395"/>
        <dbReference type="ChEBI" id="CHEBI:15377"/>
        <dbReference type="ChEBI" id="CHEBI:15378"/>
        <dbReference type="ChEBI" id="CHEBI:33019"/>
        <dbReference type="ChEBI" id="CHEBI:46398"/>
        <dbReference type="ChEBI" id="CHEBI:57865"/>
        <dbReference type="EC" id="3.6.1.9"/>
    </reaction>
</comment>
<organism evidence="4 5">
    <name type="scientific">Cohnella soli</name>
    <dbReference type="NCBI Taxonomy" id="425005"/>
    <lineage>
        <taxon>Bacteria</taxon>
        <taxon>Bacillati</taxon>
        <taxon>Bacillota</taxon>
        <taxon>Bacilli</taxon>
        <taxon>Bacillales</taxon>
        <taxon>Paenibacillaceae</taxon>
        <taxon>Cohnella</taxon>
    </lineage>
</organism>
<evidence type="ECO:0000313" key="4">
    <source>
        <dbReference type="EMBL" id="MFC5402091.1"/>
    </source>
</evidence>
<dbReference type="EMBL" id="JBHSMI010000009">
    <property type="protein sequence ID" value="MFC5402091.1"/>
    <property type="molecule type" value="Genomic_DNA"/>
</dbReference>
<gene>
    <name evidence="4" type="ORF">ACFPOF_05010</name>
</gene>
<dbReference type="PIRSF" id="PIRSF006305">
    <property type="entry name" value="Maf"/>
    <property type="match status" value="1"/>
</dbReference>
<dbReference type="InterPro" id="IPR003697">
    <property type="entry name" value="Maf-like"/>
</dbReference>
<dbReference type="HAMAP" id="MF_00528">
    <property type="entry name" value="Maf"/>
    <property type="match status" value="1"/>
</dbReference>
<evidence type="ECO:0000256" key="3">
    <source>
        <dbReference type="HAMAP-Rule" id="MF_00528"/>
    </source>
</evidence>
<protein>
    <recommendedName>
        <fullName evidence="3">dTTP/UTP pyrophosphatase</fullName>
        <shortName evidence="3">dTTPase/UTPase</shortName>
        <ecNumber evidence="3">3.6.1.9</ecNumber>
    </recommendedName>
    <alternativeName>
        <fullName evidence="3">Nucleoside triphosphate pyrophosphatase</fullName>
    </alternativeName>
    <alternativeName>
        <fullName evidence="3">Nucleotide pyrophosphatase</fullName>
        <shortName evidence="3">Nucleotide PPase</shortName>
    </alternativeName>
</protein>
<dbReference type="SUPFAM" id="SSF52972">
    <property type="entry name" value="ITPase-like"/>
    <property type="match status" value="1"/>
</dbReference>
<dbReference type="EC" id="3.6.1.9" evidence="3"/>
<feature type="site" description="Important for substrate specificity" evidence="3">
    <location>
        <position position="25"/>
    </location>
</feature>
<accession>A0ABW0HPG7</accession>
<comment type="catalytic activity">
    <reaction evidence="3">
        <text>dTTP + H2O = dTMP + diphosphate + H(+)</text>
        <dbReference type="Rhea" id="RHEA:28534"/>
        <dbReference type="ChEBI" id="CHEBI:15377"/>
        <dbReference type="ChEBI" id="CHEBI:15378"/>
        <dbReference type="ChEBI" id="CHEBI:33019"/>
        <dbReference type="ChEBI" id="CHEBI:37568"/>
        <dbReference type="ChEBI" id="CHEBI:63528"/>
        <dbReference type="EC" id="3.6.1.9"/>
    </reaction>
</comment>
<reference evidence="5" key="1">
    <citation type="journal article" date="2019" name="Int. J. Syst. Evol. Microbiol.">
        <title>The Global Catalogue of Microorganisms (GCM) 10K type strain sequencing project: providing services to taxonomists for standard genome sequencing and annotation.</title>
        <authorList>
            <consortium name="The Broad Institute Genomics Platform"/>
            <consortium name="The Broad Institute Genome Sequencing Center for Infectious Disease"/>
            <person name="Wu L."/>
            <person name="Ma J."/>
        </authorList>
    </citation>
    <scope>NUCLEOTIDE SEQUENCE [LARGE SCALE GENOMIC DNA]</scope>
    <source>
        <strain evidence="5">CGMCC 1.18575</strain>
    </source>
</reference>
<dbReference type="RefSeq" id="WP_378130210.1">
    <property type="nucleotide sequence ID" value="NZ_JBHSMI010000009.1"/>
</dbReference>
<dbReference type="GO" id="GO:0016787">
    <property type="term" value="F:hydrolase activity"/>
    <property type="evidence" value="ECO:0007669"/>
    <property type="project" value="UniProtKB-KW"/>
</dbReference>
<name>A0ABW0HPG7_9BACL</name>
<dbReference type="PANTHER" id="PTHR43213">
    <property type="entry name" value="BIFUNCTIONAL DTTP/UTP PYROPHOSPHATASE/METHYLTRANSFERASE PROTEIN-RELATED"/>
    <property type="match status" value="1"/>
</dbReference>
<comment type="similarity">
    <text evidence="3">Belongs to the Maf family. YhdE subfamily.</text>
</comment>
<comment type="cofactor">
    <cofactor evidence="1 3">
        <name>a divalent metal cation</name>
        <dbReference type="ChEBI" id="CHEBI:60240"/>
    </cofactor>
</comment>
<evidence type="ECO:0000256" key="1">
    <source>
        <dbReference type="ARBA" id="ARBA00001968"/>
    </source>
</evidence>
<keyword evidence="3" id="KW-0963">Cytoplasm</keyword>
<proteinExistence type="inferred from homology"/>
<feature type="site" description="Important for substrate specificity" evidence="3">
    <location>
        <position position="88"/>
    </location>
</feature>
<dbReference type="Pfam" id="PF02545">
    <property type="entry name" value="Maf"/>
    <property type="match status" value="1"/>
</dbReference>
<comment type="function">
    <text evidence="3">Nucleoside triphosphate pyrophosphatase that hydrolyzes dTTP and UTP. May have a dual role in cell division arrest and in preventing the incorporation of modified nucleotides into cellular nucleic acids.</text>
</comment>
<sequence>MSKPSSMPSSITKQPHLVLASSSPRRQELIALLGLPVVVKPSLVGEETPADWSPAMIVEQLSLRKAEAVKDELDVAVDADAIVVGSDTIVVLNGEAMGKPSDEQDAFRMLGALAGRTHEVYTGVTCIRVSDGKTSTAHRVTKVTMRKLSDDQIARYIATGEPMDKAGAYGIQEIGSLLVESIEGCYFNVVGLPVSQLAVQLELFGITIP</sequence>
<feature type="active site" description="Proton acceptor" evidence="3">
    <location>
        <position position="87"/>
    </location>
</feature>
<comment type="caution">
    <text evidence="4">The sequence shown here is derived from an EMBL/GenBank/DDBJ whole genome shotgun (WGS) entry which is preliminary data.</text>
</comment>